<protein>
    <recommendedName>
        <fullName evidence="1">Peptidase S74 domain-containing protein</fullName>
    </recommendedName>
</protein>
<dbReference type="EMBL" id="HBIB01041793">
    <property type="protein sequence ID" value="CAE0265014.1"/>
    <property type="molecule type" value="Transcribed_RNA"/>
</dbReference>
<organism evidence="3">
    <name type="scientific">Palpitomonas bilix</name>
    <dbReference type="NCBI Taxonomy" id="652834"/>
    <lineage>
        <taxon>Eukaryota</taxon>
        <taxon>Eukaryota incertae sedis</taxon>
    </lineage>
</organism>
<dbReference type="AlphaFoldDB" id="A0A7S3GG21"/>
<sequence>MPIEGVSFSAANASGDFDVSSDTLTLRTNQISGDKVEGGTISAITINTFTTGTRFVTADGSLLAGASLNELSGSGSVIIGGGSVISTYKNLVYDSFGFIGGGSGNVAGSSADGDPSIGAIYATVLGGGMNKAAGRSAAVAGGVQVQATGDYSTSLGGAVNLASGSYSVVLGGKVAKATGNYSSSMGATTTASGTHSSVIGGATSTSSGDYAVGMGRSARATLAGAFVFSDSSSTSYTSAAADSFSVLAKGGMSMDTSRVCFGHDANDVSGVDGAVVGGGGTAAAPNSVTDSYSVVAGGSGNTAGDGGAAKYSAAFSVVMGGESNSAGANRTVVAGGESNVASARLSAVGGGLSNTAGGVGAVVGGGESNTVSASAGAVLGGESSTASGILSVAAGLSSTASGTEAAASGHTSTASGIQSVAFGLNAVASGLASVAGGSATTASASGSTAIGGVSNTASGANSTSFGGDSSVVGGADAVVFGGELHSAAGEKSSAIGGKSGAVSGVSSSVIGGESSSISSDHSTVIGSFGTVSAAHSGVLMVGSDSTSISSSAANGVALFASGGMRLHSNTVVVGDKSTTATALEPMSPTASNTGGAKLSISAAAGSGSGDGGMIMLDAGAGATDGIIRIGSHVSSGVRIGAASDYSQGGNTFTTHLFGKLVVHGDFDVVSVQNLSTSSVTEEKFLSDEAMVYQEMARVPTVRGLETSDSMTNGSSNGSIVLDAAQSGSVQHVTIGSVNATALYFGILDTVNTTMHGPVSFGGDVDFGNLLSSPTDLTVNINDAGTQGNLTVNGKNVFVLNAANTTLNGDFVQTTTAEGVEGVTIDSVLKPMETIIDIITANAVSTLETSVKEGESNVVALGRGSGGFVNGSGTTVIGTEGVIITRNKATSVGGVGHALSGYRSTAVGGENAIVTETNSVAVGGSGAEVFAGRSAAIGVTNGGGAYGYKSIALGKGAKAFAGSFAFGPTPAAAADGSLTNAFVVSAAGGITLMSSGSGAGVSLASGSGSFSTLSSRSAKTDVKSVDEEEVSRQLHENVGVYEWKYKDEEEGILHMGPISEDFYSAFHLSNSNRTISTVDADGVKIAAIKVGALCQFLHISLRITLYCNVALCMHLPGAAHSGPPTLLSYTHSHLVAATVVICGWIGTWRVMEEKKWIVELPNLITHTKTTYLVSQQGLYQRLLRVREERKQLLDEIRNM</sequence>
<reference evidence="3" key="1">
    <citation type="submission" date="2021-01" db="EMBL/GenBank/DDBJ databases">
        <authorList>
            <person name="Corre E."/>
            <person name="Pelletier E."/>
            <person name="Niang G."/>
            <person name="Scheremetjew M."/>
            <person name="Finn R."/>
            <person name="Kale V."/>
            <person name="Holt S."/>
            <person name="Cochrane G."/>
            <person name="Meng A."/>
            <person name="Brown T."/>
            <person name="Cohen L."/>
        </authorList>
    </citation>
    <scope>NUCLEOTIDE SEQUENCE</scope>
    <source>
        <strain evidence="3">NIES-2562</strain>
    </source>
</reference>
<dbReference type="EMBL" id="HBIB01041791">
    <property type="protein sequence ID" value="CAE0265012.1"/>
    <property type="molecule type" value="Transcribed_RNA"/>
</dbReference>
<dbReference type="SUPFAM" id="SSF101967">
    <property type="entry name" value="Adhesin YadA, collagen-binding domain"/>
    <property type="match status" value="1"/>
</dbReference>
<evidence type="ECO:0000313" key="3">
    <source>
        <dbReference type="EMBL" id="CAE0265014.1"/>
    </source>
</evidence>
<name>A0A7S3GG21_9EUKA</name>
<dbReference type="InterPro" id="IPR030392">
    <property type="entry name" value="S74_ICA"/>
</dbReference>
<evidence type="ECO:0000313" key="2">
    <source>
        <dbReference type="EMBL" id="CAE0265012.1"/>
    </source>
</evidence>
<feature type="domain" description="Peptidase S74" evidence="1">
    <location>
        <begin position="1013"/>
        <end position="1065"/>
    </location>
</feature>
<evidence type="ECO:0000259" key="1">
    <source>
        <dbReference type="Pfam" id="PF13884"/>
    </source>
</evidence>
<dbReference type="Pfam" id="PF13884">
    <property type="entry name" value="Peptidase_S74"/>
    <property type="match status" value="1"/>
</dbReference>
<dbReference type="InterPro" id="IPR011049">
    <property type="entry name" value="Serralysin-like_metalloprot_C"/>
</dbReference>
<gene>
    <name evidence="2" type="ORF">PBIL07802_LOCUS27348</name>
    <name evidence="3" type="ORF">PBIL07802_LOCUS27350</name>
</gene>
<accession>A0A7S3GG21</accession>
<dbReference type="CDD" id="cd12820">
    <property type="entry name" value="LbR_YadA-like"/>
    <property type="match status" value="1"/>
</dbReference>
<dbReference type="Gene3D" id="2.150.10.10">
    <property type="entry name" value="Serralysin-like metalloprotease, C-terminal"/>
    <property type="match status" value="3"/>
</dbReference>
<proteinExistence type="predicted"/>